<organism evidence="4 5">
    <name type="scientific">Dacryopinax primogenitus (strain DJM 731)</name>
    <name type="common">Brown rot fungus</name>
    <dbReference type="NCBI Taxonomy" id="1858805"/>
    <lineage>
        <taxon>Eukaryota</taxon>
        <taxon>Fungi</taxon>
        <taxon>Dikarya</taxon>
        <taxon>Basidiomycota</taxon>
        <taxon>Agaricomycotina</taxon>
        <taxon>Dacrymycetes</taxon>
        <taxon>Dacrymycetales</taxon>
        <taxon>Dacrymycetaceae</taxon>
        <taxon>Dacryopinax</taxon>
    </lineage>
</organism>
<evidence type="ECO:0000313" key="4">
    <source>
        <dbReference type="EMBL" id="EJT97695.1"/>
    </source>
</evidence>
<keyword evidence="2" id="KW-0460">Magnesium</keyword>
<dbReference type="EMBL" id="JH795876">
    <property type="protein sequence ID" value="EJT97695.1"/>
    <property type="molecule type" value="Genomic_DNA"/>
</dbReference>
<dbReference type="HOGENOM" id="CLU_031953_0_1_1"/>
<dbReference type="SUPFAM" id="SSF53659">
    <property type="entry name" value="Isocitrate/Isopropylmalate dehydrogenase-like"/>
    <property type="match status" value="1"/>
</dbReference>
<dbReference type="InterPro" id="IPR024084">
    <property type="entry name" value="IsoPropMal-DH-like_dom"/>
</dbReference>
<dbReference type="PANTHER" id="PTHR11835">
    <property type="entry name" value="DECARBOXYLATING DEHYDROGENASES-ISOCITRATE, ISOPROPYLMALATE, TARTRATE"/>
    <property type="match status" value="1"/>
</dbReference>
<dbReference type="GO" id="GO:0006102">
    <property type="term" value="P:isocitrate metabolic process"/>
    <property type="evidence" value="ECO:0007669"/>
    <property type="project" value="TreeGrafter"/>
</dbReference>
<dbReference type="InterPro" id="IPR019818">
    <property type="entry name" value="IsoCit/isopropylmalate_DH_CS"/>
</dbReference>
<dbReference type="RefSeq" id="XP_040624593.1">
    <property type="nucleotide sequence ID" value="XM_040773980.1"/>
</dbReference>
<dbReference type="STRING" id="1858805.M5FNM6"/>
<dbReference type="GO" id="GO:0047046">
    <property type="term" value="F:homoisocitrate dehydrogenase activity"/>
    <property type="evidence" value="ECO:0007669"/>
    <property type="project" value="TreeGrafter"/>
</dbReference>
<proteinExistence type="inferred from homology"/>
<dbReference type="GO" id="GO:0009085">
    <property type="term" value="P:lysine biosynthetic process"/>
    <property type="evidence" value="ECO:0007669"/>
    <property type="project" value="TreeGrafter"/>
</dbReference>
<dbReference type="GO" id="GO:0005739">
    <property type="term" value="C:mitochondrion"/>
    <property type="evidence" value="ECO:0007669"/>
    <property type="project" value="TreeGrafter"/>
</dbReference>
<dbReference type="AlphaFoldDB" id="M5FNM6"/>
<evidence type="ECO:0000256" key="2">
    <source>
        <dbReference type="ARBA" id="ARBA00022842"/>
    </source>
</evidence>
<reference evidence="4 5" key="1">
    <citation type="journal article" date="2012" name="Science">
        <title>The Paleozoic origin of enzymatic lignin decomposition reconstructed from 31 fungal genomes.</title>
        <authorList>
            <person name="Floudas D."/>
            <person name="Binder M."/>
            <person name="Riley R."/>
            <person name="Barry K."/>
            <person name="Blanchette R.A."/>
            <person name="Henrissat B."/>
            <person name="Martinez A.T."/>
            <person name="Otillar R."/>
            <person name="Spatafora J.W."/>
            <person name="Yadav J.S."/>
            <person name="Aerts A."/>
            <person name="Benoit I."/>
            <person name="Boyd A."/>
            <person name="Carlson A."/>
            <person name="Copeland A."/>
            <person name="Coutinho P.M."/>
            <person name="de Vries R.P."/>
            <person name="Ferreira P."/>
            <person name="Findley K."/>
            <person name="Foster B."/>
            <person name="Gaskell J."/>
            <person name="Glotzer D."/>
            <person name="Gorecki P."/>
            <person name="Heitman J."/>
            <person name="Hesse C."/>
            <person name="Hori C."/>
            <person name="Igarashi K."/>
            <person name="Jurgens J.A."/>
            <person name="Kallen N."/>
            <person name="Kersten P."/>
            <person name="Kohler A."/>
            <person name="Kuees U."/>
            <person name="Kumar T.K.A."/>
            <person name="Kuo A."/>
            <person name="LaButti K."/>
            <person name="Larrondo L.F."/>
            <person name="Lindquist E."/>
            <person name="Ling A."/>
            <person name="Lombard V."/>
            <person name="Lucas S."/>
            <person name="Lundell T."/>
            <person name="Martin R."/>
            <person name="McLaughlin D.J."/>
            <person name="Morgenstern I."/>
            <person name="Morin E."/>
            <person name="Murat C."/>
            <person name="Nagy L.G."/>
            <person name="Nolan M."/>
            <person name="Ohm R.A."/>
            <person name="Patyshakuliyeva A."/>
            <person name="Rokas A."/>
            <person name="Ruiz-Duenas F.J."/>
            <person name="Sabat G."/>
            <person name="Salamov A."/>
            <person name="Samejima M."/>
            <person name="Schmutz J."/>
            <person name="Slot J.C."/>
            <person name="St John F."/>
            <person name="Stenlid J."/>
            <person name="Sun H."/>
            <person name="Sun S."/>
            <person name="Syed K."/>
            <person name="Tsang A."/>
            <person name="Wiebenga A."/>
            <person name="Young D."/>
            <person name="Pisabarro A."/>
            <person name="Eastwood D.C."/>
            <person name="Martin F."/>
            <person name="Cullen D."/>
            <person name="Grigoriev I.V."/>
            <person name="Hibbett D.S."/>
        </authorList>
    </citation>
    <scope>NUCLEOTIDE SEQUENCE [LARGE SCALE GENOMIC DNA]</scope>
    <source>
        <strain evidence="4 5">DJM-731 SS1</strain>
    </source>
</reference>
<dbReference type="GeneID" id="63689042"/>
<feature type="domain" description="Isopropylmalate dehydrogenase-like" evidence="3">
    <location>
        <begin position="17"/>
        <end position="358"/>
    </location>
</feature>
<protein>
    <submittedName>
        <fullName evidence="4">Isocitrate/isopropylmalate dehydrogenase</fullName>
    </submittedName>
</protein>
<evidence type="ECO:0000313" key="5">
    <source>
        <dbReference type="Proteomes" id="UP000030653"/>
    </source>
</evidence>
<dbReference type="OMA" id="DSFVMGE"/>
<sequence>MVAVLRGAASLGLKKLRVGMIPADGVGREVLPAAQRILEALGPSIPKPEFTHLDAGWEYFTRHGVALPEETADALQNDCDCALFGAVGSPTHRVTGYSSPIVALRKKLSLYANVRPVHSIEGLDPRPVDMVIVRENTECLYIKQETSSHSEENGREARATRLITERASKQIGRMAFRIALSRAKPDHPASLTIVHKSNVLQLTDGLFRECVRSVMKENEEWSDGSKIAVGEQIVDSMVYRMFREPEAFDVVVAPNLYGDILSDAAAALVGSLGLVPSVNAGDTFVMGEPVHGTAPDIAGLGIVNPIAAIRSAGLMLHHLGYIEPAQKVEDAVVSVLKEGVRTRDLGGNASTEEVVAAIEKRL</sequence>
<dbReference type="Proteomes" id="UP000030653">
    <property type="component" value="Unassembled WGS sequence"/>
</dbReference>
<evidence type="ECO:0000259" key="3">
    <source>
        <dbReference type="SMART" id="SM01329"/>
    </source>
</evidence>
<gene>
    <name evidence="4" type="ORF">DACRYDRAFT_25045</name>
</gene>
<name>M5FNM6_DACPD</name>
<comment type="similarity">
    <text evidence="1">Belongs to the isocitrate and isopropylmalate dehydrogenases family.</text>
</comment>
<dbReference type="Gene3D" id="3.40.718.10">
    <property type="entry name" value="Isopropylmalate Dehydrogenase"/>
    <property type="match status" value="1"/>
</dbReference>
<dbReference type="GO" id="GO:0004449">
    <property type="term" value="F:isocitrate dehydrogenase (NAD+) activity"/>
    <property type="evidence" value="ECO:0007669"/>
    <property type="project" value="TreeGrafter"/>
</dbReference>
<evidence type="ECO:0000256" key="1">
    <source>
        <dbReference type="ARBA" id="ARBA00007769"/>
    </source>
</evidence>
<dbReference type="GO" id="GO:0051287">
    <property type="term" value="F:NAD binding"/>
    <property type="evidence" value="ECO:0007669"/>
    <property type="project" value="InterPro"/>
</dbReference>
<dbReference type="OrthoDB" id="10261637at2759"/>
<dbReference type="Pfam" id="PF00180">
    <property type="entry name" value="Iso_dh"/>
    <property type="match status" value="1"/>
</dbReference>
<dbReference type="GO" id="GO:0000287">
    <property type="term" value="F:magnesium ion binding"/>
    <property type="evidence" value="ECO:0007669"/>
    <property type="project" value="InterPro"/>
</dbReference>
<dbReference type="GO" id="GO:0006099">
    <property type="term" value="P:tricarboxylic acid cycle"/>
    <property type="evidence" value="ECO:0007669"/>
    <property type="project" value="TreeGrafter"/>
</dbReference>
<dbReference type="PROSITE" id="PS00470">
    <property type="entry name" value="IDH_IMDH"/>
    <property type="match status" value="1"/>
</dbReference>
<accession>M5FNM6</accession>
<keyword evidence="5" id="KW-1185">Reference proteome</keyword>
<dbReference type="SMART" id="SM01329">
    <property type="entry name" value="Iso_dh"/>
    <property type="match status" value="1"/>
</dbReference>
<dbReference type="PANTHER" id="PTHR11835:SF48">
    <property type="entry name" value="HOMOISOCITRATE DEHYDROGENASE, MITOCHONDRIAL"/>
    <property type="match status" value="1"/>
</dbReference>